<gene>
    <name evidence="3" type="ORF">LMJF_33_2205</name>
</gene>
<reference evidence="3 4" key="2">
    <citation type="journal article" date="2011" name="Genome Res.">
        <title>Chromosome and gene copy number variation allow major structural change between species and strains of Leishmania.</title>
        <authorList>
            <person name="Rogers M.B."/>
            <person name="Hilley J.D."/>
            <person name="Dickens N.J."/>
            <person name="Wilkes J."/>
            <person name="Bates P.A."/>
            <person name="Depledge D.P."/>
            <person name="Harris D."/>
            <person name="Her Y."/>
            <person name="Herzyk P."/>
            <person name="Imamura H."/>
            <person name="Otto T.D."/>
            <person name="Sanders M."/>
            <person name="Seeger K."/>
            <person name="Dujardin J.C."/>
            <person name="Berriman M."/>
            <person name="Smith D.F."/>
            <person name="Hertz-Fowler C."/>
            <person name="Mottram J.C."/>
        </authorList>
    </citation>
    <scope>NUCLEOTIDE SEQUENCE [LARGE SCALE GENOMIC DNA]</scope>
    <source>
        <strain evidence="4">MHOM/IL/81/Friedlin</strain>
    </source>
</reference>
<keyword evidence="4" id="KW-1185">Reference proteome</keyword>
<evidence type="ECO:0000256" key="2">
    <source>
        <dbReference type="SAM" id="Phobius"/>
    </source>
</evidence>
<dbReference type="KEGG" id="lma:LMJF_33_2205"/>
<feature type="compositionally biased region" description="Polar residues" evidence="1">
    <location>
        <begin position="147"/>
        <end position="161"/>
    </location>
</feature>
<dbReference type="RefSeq" id="XP_003722393.1">
    <property type="nucleotide sequence ID" value="XM_003722345.1"/>
</dbReference>
<dbReference type="VEuPathDB" id="TriTrypDB:LMJLV39_330032500"/>
<sequence length="308" mass="33159">MLLSAQGRSLRLLGAFSGFPFTSTALPVAARRCPAQAHHLSKRSPSSSWNALRGTRVTRCVVLPAGRRWATDCESAALEPNRGPTLVSRRTVHSAAASAAKPANEADGAAVVETVSASPATTLQSSESATAQTVMAAAIGAAAAAESQDTGATGDQQSSRSTTAAATAMETMPADQVSMWRRVWRAFKSEGTDFSIFYLPFYGGTFVFFYFAFATGLMRKEAILDGVLSWMGDRVDHAKLHARIAAWNSWANLGFAIAINELVEVVRLPVVFVLYYAMRPHSNRFARWLAGLARRLRRGKWTDGAAKA</sequence>
<dbReference type="OMA" id="AWNSWAN"/>
<dbReference type="VEuPathDB" id="TriTrypDB:LMJSD75_330032100"/>
<accession>E9AEH3</accession>
<organism evidence="3 4">
    <name type="scientific">Leishmania major</name>
    <dbReference type="NCBI Taxonomy" id="5664"/>
    <lineage>
        <taxon>Eukaryota</taxon>
        <taxon>Discoba</taxon>
        <taxon>Euglenozoa</taxon>
        <taxon>Kinetoplastea</taxon>
        <taxon>Metakinetoplastina</taxon>
        <taxon>Trypanosomatida</taxon>
        <taxon>Trypanosomatidae</taxon>
        <taxon>Leishmaniinae</taxon>
        <taxon>Leishmania</taxon>
    </lineage>
</organism>
<protein>
    <recommendedName>
        <fullName evidence="5">DUF1279 domain-containing protein</fullName>
    </recommendedName>
</protein>
<keyword evidence="2" id="KW-1133">Transmembrane helix</keyword>
<dbReference type="InParanoid" id="E9AEH3"/>
<evidence type="ECO:0008006" key="5">
    <source>
        <dbReference type="Google" id="ProtNLM"/>
    </source>
</evidence>
<evidence type="ECO:0000313" key="4">
    <source>
        <dbReference type="Proteomes" id="UP000000542"/>
    </source>
</evidence>
<dbReference type="GeneID" id="12980837"/>
<reference evidence="3 4" key="1">
    <citation type="journal article" date="2005" name="Science">
        <title>The genome of the kinetoplastid parasite, Leishmania major.</title>
        <authorList>
            <person name="Ivens A.C."/>
            <person name="Peacock C.S."/>
            <person name="Worthey E.A."/>
            <person name="Murphy L."/>
            <person name="Aggarwal G."/>
            <person name="Berriman M."/>
            <person name="Sisk E."/>
            <person name="Rajandream M.A."/>
            <person name="Adlem E."/>
            <person name="Aert R."/>
            <person name="Anupama A."/>
            <person name="Apostolou Z."/>
            <person name="Attipoe P."/>
            <person name="Bason N."/>
            <person name="Bauser C."/>
            <person name="Beck A."/>
            <person name="Beverley S.M."/>
            <person name="Bianchettin G."/>
            <person name="Borzym K."/>
            <person name="Bothe G."/>
            <person name="Bruschi C.V."/>
            <person name="Collins M."/>
            <person name="Cadag E."/>
            <person name="Ciarloni L."/>
            <person name="Clayton C."/>
            <person name="Coulson R.M."/>
            <person name="Cronin A."/>
            <person name="Cruz A.K."/>
            <person name="Davies R.M."/>
            <person name="De Gaudenzi J."/>
            <person name="Dobson D.E."/>
            <person name="Duesterhoeft A."/>
            <person name="Fazelina G."/>
            <person name="Fosker N."/>
            <person name="Frasch A.C."/>
            <person name="Fraser A."/>
            <person name="Fuchs M."/>
            <person name="Gabel C."/>
            <person name="Goble A."/>
            <person name="Goffeau A."/>
            <person name="Harris D."/>
            <person name="Hertz-Fowler C."/>
            <person name="Hilbert H."/>
            <person name="Horn D."/>
            <person name="Huang Y."/>
            <person name="Klages S."/>
            <person name="Knights A."/>
            <person name="Kube M."/>
            <person name="Larke N."/>
            <person name="Litvin L."/>
            <person name="Lord A."/>
            <person name="Louie T."/>
            <person name="Marra M."/>
            <person name="Masuy D."/>
            <person name="Matthews K."/>
            <person name="Michaeli S."/>
            <person name="Mottram J.C."/>
            <person name="Muller-Auer S."/>
            <person name="Munden H."/>
            <person name="Nelson S."/>
            <person name="Norbertczak H."/>
            <person name="Oliver K."/>
            <person name="O'neil S."/>
            <person name="Pentony M."/>
            <person name="Pohl T.M."/>
            <person name="Price C."/>
            <person name="Purnelle B."/>
            <person name="Quail M.A."/>
            <person name="Rabbinowitsch E."/>
            <person name="Reinhardt R."/>
            <person name="Rieger M."/>
            <person name="Rinta J."/>
            <person name="Robben J."/>
            <person name="Robertson L."/>
            <person name="Ruiz J.C."/>
            <person name="Rutter S."/>
            <person name="Saunders D."/>
            <person name="Schafer M."/>
            <person name="Schein J."/>
            <person name="Schwartz D.C."/>
            <person name="Seeger K."/>
            <person name="Seyler A."/>
            <person name="Sharp S."/>
            <person name="Shin H."/>
            <person name="Sivam D."/>
            <person name="Squares R."/>
            <person name="Squares S."/>
            <person name="Tosato V."/>
            <person name="Vogt C."/>
            <person name="Volckaert G."/>
            <person name="Wambutt R."/>
            <person name="Warren T."/>
            <person name="Wedler H."/>
            <person name="Woodward J."/>
            <person name="Zhou S."/>
            <person name="Zimmermann W."/>
            <person name="Smith D.F."/>
            <person name="Blackwell J.M."/>
            <person name="Stuart K.D."/>
            <person name="Barrell B."/>
            <person name="Myler P.J."/>
        </authorList>
    </citation>
    <scope>NUCLEOTIDE SEQUENCE [LARGE SCALE GENOMIC DNA]</scope>
    <source>
        <strain evidence="4">MHOM/IL/81/Friedlin</strain>
    </source>
</reference>
<dbReference type="VEuPathDB" id="TriTrypDB:LmjF.33.2205"/>
<dbReference type="Proteomes" id="UP000000542">
    <property type="component" value="Chromosome 33"/>
</dbReference>
<dbReference type="EMBL" id="FR796429">
    <property type="protein sequence ID" value="CBZ05889.1"/>
    <property type="molecule type" value="Genomic_DNA"/>
</dbReference>
<evidence type="ECO:0000313" key="3">
    <source>
        <dbReference type="EMBL" id="CBZ05889.1"/>
    </source>
</evidence>
<feature type="region of interest" description="Disordered" evidence="1">
    <location>
        <begin position="147"/>
        <end position="166"/>
    </location>
</feature>
<dbReference type="eggNOG" id="ENOG502SRP9">
    <property type="taxonomic scope" value="Eukaryota"/>
</dbReference>
<keyword evidence="2" id="KW-0812">Transmembrane</keyword>
<proteinExistence type="predicted"/>
<dbReference type="VEuPathDB" id="TriTrypDB:LMJFC_330034900"/>
<feature type="transmembrane region" description="Helical" evidence="2">
    <location>
        <begin position="195"/>
        <end position="213"/>
    </location>
</feature>
<keyword evidence="2" id="KW-0472">Membrane</keyword>
<dbReference type="HOGENOM" id="CLU_904476_0_0_1"/>
<evidence type="ECO:0000256" key="1">
    <source>
        <dbReference type="SAM" id="MobiDB-lite"/>
    </source>
</evidence>
<dbReference type="AlphaFoldDB" id="E9AEH3"/>
<name>E9AEH3_LEIMA</name>